<keyword evidence="3" id="KW-1185">Reference proteome</keyword>
<gene>
    <name evidence="2" type="ORF">EPL05_18225</name>
</gene>
<keyword evidence="1" id="KW-0732">Signal</keyword>
<dbReference type="OrthoDB" id="5515706at2"/>
<dbReference type="Proteomes" id="UP000286701">
    <property type="component" value="Unassembled WGS sequence"/>
</dbReference>
<dbReference type="EMBL" id="SBIW01000008">
    <property type="protein sequence ID" value="RWY49348.1"/>
    <property type="molecule type" value="Genomic_DNA"/>
</dbReference>
<feature type="chain" id="PRO_5019226146" evidence="1">
    <location>
        <begin position="23"/>
        <end position="163"/>
    </location>
</feature>
<protein>
    <submittedName>
        <fullName evidence="2">Uncharacterized protein</fullName>
    </submittedName>
</protein>
<evidence type="ECO:0000256" key="1">
    <source>
        <dbReference type="SAM" id="SignalP"/>
    </source>
</evidence>
<accession>A0A444MKF4</accession>
<comment type="caution">
    <text evidence="2">The sequence shown here is derived from an EMBL/GenBank/DDBJ whole genome shotgun (WGS) entry which is preliminary data.</text>
</comment>
<name>A0A444MKF4_9SPHI</name>
<reference evidence="2 3" key="1">
    <citation type="submission" date="2019-01" db="EMBL/GenBank/DDBJ databases">
        <title>Mucilaginibacter antarcticum sp. nov., isolated from antarctic soil.</title>
        <authorList>
            <person name="Yan Y.-Q."/>
            <person name="Du Z.-J."/>
        </authorList>
    </citation>
    <scope>NUCLEOTIDE SEQUENCE [LARGE SCALE GENOMIC DNA]</scope>
    <source>
        <strain evidence="2 3">F01003</strain>
    </source>
</reference>
<evidence type="ECO:0000313" key="2">
    <source>
        <dbReference type="EMBL" id="RWY49348.1"/>
    </source>
</evidence>
<evidence type="ECO:0000313" key="3">
    <source>
        <dbReference type="Proteomes" id="UP000286701"/>
    </source>
</evidence>
<dbReference type="RefSeq" id="WP_128535420.1">
    <property type="nucleotide sequence ID" value="NZ_SBIW01000008.1"/>
</dbReference>
<proteinExistence type="predicted"/>
<sequence length="163" mass="18515">MKRSRIILATIALLFGIATTFAFTQQDDVFLSYRIDPKKQEIKLYWQNKQGQNFASIQNLKTSLEKNKQTLLFAMNGGMYKPGGSPQGLYIQNKVMLSQLDTITASGKRDIEDVISRTGATLKLDAFKRLTEKVKEVIFNRITHCPTQTKPQTPAFMLICCLF</sequence>
<organism evidence="2 3">
    <name type="scientific">Mucilaginibacter gilvus</name>
    <dbReference type="NCBI Taxonomy" id="2305909"/>
    <lineage>
        <taxon>Bacteria</taxon>
        <taxon>Pseudomonadati</taxon>
        <taxon>Bacteroidota</taxon>
        <taxon>Sphingobacteriia</taxon>
        <taxon>Sphingobacteriales</taxon>
        <taxon>Sphingobacteriaceae</taxon>
        <taxon>Mucilaginibacter</taxon>
    </lineage>
</organism>
<dbReference type="AlphaFoldDB" id="A0A444MKF4"/>
<feature type="signal peptide" evidence="1">
    <location>
        <begin position="1"/>
        <end position="22"/>
    </location>
</feature>